<proteinExistence type="predicted"/>
<evidence type="ECO:0000259" key="1">
    <source>
        <dbReference type="Pfam" id="PF01636"/>
    </source>
</evidence>
<reference evidence="2 3" key="1">
    <citation type="journal article" date="2019" name="Appl. Microbiol. Biotechnol.">
        <title>Genome sequence of Isaria javanica and comparative genome analysis insights into family S53 peptidase evolution in fungal entomopathogens.</title>
        <authorList>
            <person name="Lin R."/>
            <person name="Zhang X."/>
            <person name="Xin B."/>
            <person name="Zou M."/>
            <person name="Gao Y."/>
            <person name="Qin F."/>
            <person name="Hu Q."/>
            <person name="Xie B."/>
            <person name="Cheng X."/>
        </authorList>
    </citation>
    <scope>NUCLEOTIDE SEQUENCE [LARGE SCALE GENOMIC DNA]</scope>
    <source>
        <strain evidence="2 3">IJ1G</strain>
    </source>
</reference>
<dbReference type="SUPFAM" id="SSF56112">
    <property type="entry name" value="Protein kinase-like (PK-like)"/>
    <property type="match status" value="1"/>
</dbReference>
<comment type="caution">
    <text evidence="2">The sequence shown here is derived from an EMBL/GenBank/DDBJ whole genome shotgun (WGS) entry which is preliminary data.</text>
</comment>
<sequence length="543" mass="61164">MESVRLLQLALSRLLESFLSLRRPLVALLSTSQTIGHSPHSTTSEAKPITPPQATKIRGKYKCIVEYESTPFLIMWCGSQQYPSLTDFSRARNANFEATQMTLCPEIELLWRQTRLLDYGTYASIREIHRIYVSGDEFRLRKLNASRRTAGEKIISALIDSIDSNALRERAETLRHGMKCTVSLPAANQAYLNMDVVGGRNYHGTIVFDDGKVWLARFRLPNHNAPPVEERNFDRRSEFATYRFLAEAAVPVPRVYDYADDEDPSNAVGAGYILVEKLAGKPLAWHEAGQAQRGRFMRQLADIYTQLEKHPLGALGRLQPSSSSAGQPEVGPAFFDYDSSGRAVPSGPFDSMDEYYKALIQHKIGLIKTGEIAPSAPLNQYLVYRSLLDRLPRSERGPFFLRHVDSRDVNFLVDADYNITGIIDLELAIVTAKGAAFQSPLLLYNLRELYHEGLSTPSEDEKRLAKILQEENKSDLAPLVAQKMHFRVDQVIETNPEDGENFTRVLSGWWKAATGEQAFDWDIWYSNALDMYGDGGFTPSTAR</sequence>
<dbReference type="Pfam" id="PF01636">
    <property type="entry name" value="APH"/>
    <property type="match status" value="1"/>
</dbReference>
<organism evidence="2 3">
    <name type="scientific">Cordyceps javanica</name>
    <dbReference type="NCBI Taxonomy" id="43265"/>
    <lineage>
        <taxon>Eukaryota</taxon>
        <taxon>Fungi</taxon>
        <taxon>Dikarya</taxon>
        <taxon>Ascomycota</taxon>
        <taxon>Pezizomycotina</taxon>
        <taxon>Sordariomycetes</taxon>
        <taxon>Hypocreomycetidae</taxon>
        <taxon>Hypocreales</taxon>
        <taxon>Cordycipitaceae</taxon>
        <taxon>Cordyceps</taxon>
    </lineage>
</organism>
<keyword evidence="3" id="KW-1185">Reference proteome</keyword>
<dbReference type="InterPro" id="IPR002575">
    <property type="entry name" value="Aminoglycoside_PTrfase"/>
</dbReference>
<dbReference type="AlphaFoldDB" id="A0A545UKI7"/>
<protein>
    <submittedName>
        <fullName evidence="2">Protein kinase-like (PK-like)</fullName>
    </submittedName>
</protein>
<dbReference type="InterPro" id="IPR011009">
    <property type="entry name" value="Kinase-like_dom_sf"/>
</dbReference>
<keyword evidence="2" id="KW-0418">Kinase</keyword>
<evidence type="ECO:0000313" key="2">
    <source>
        <dbReference type="EMBL" id="TQV89970.1"/>
    </source>
</evidence>
<feature type="domain" description="Aminoglycoside phosphotransferase" evidence="1">
    <location>
        <begin position="235"/>
        <end position="428"/>
    </location>
</feature>
<dbReference type="STRING" id="43265.A0A545UKI7"/>
<dbReference type="PANTHER" id="PTHR21310:SF15">
    <property type="entry name" value="AMINOGLYCOSIDE PHOSPHOTRANSFERASE DOMAIN-CONTAINING PROTEIN"/>
    <property type="match status" value="1"/>
</dbReference>
<gene>
    <name evidence="2" type="ORF">IF1G_11368</name>
</gene>
<dbReference type="InterPro" id="IPR051678">
    <property type="entry name" value="AGP_Transferase"/>
</dbReference>
<dbReference type="PANTHER" id="PTHR21310">
    <property type="entry name" value="AMINOGLYCOSIDE PHOSPHOTRANSFERASE-RELATED-RELATED"/>
    <property type="match status" value="1"/>
</dbReference>
<dbReference type="GO" id="GO:0016301">
    <property type="term" value="F:kinase activity"/>
    <property type="evidence" value="ECO:0007669"/>
    <property type="project" value="UniProtKB-KW"/>
</dbReference>
<dbReference type="EMBL" id="SPUK01000050">
    <property type="protein sequence ID" value="TQV89970.1"/>
    <property type="molecule type" value="Genomic_DNA"/>
</dbReference>
<evidence type="ECO:0000313" key="3">
    <source>
        <dbReference type="Proteomes" id="UP000315783"/>
    </source>
</evidence>
<dbReference type="Proteomes" id="UP000315783">
    <property type="component" value="Unassembled WGS sequence"/>
</dbReference>
<dbReference type="OrthoDB" id="10003767at2759"/>
<accession>A0A545UKI7</accession>
<keyword evidence="2" id="KW-0808">Transferase</keyword>
<name>A0A545UKI7_9HYPO</name>